<dbReference type="SMR" id="A0A6P1E6Q2"/>
<dbReference type="GeneID" id="69058450"/>
<dbReference type="Pfam" id="PF13354">
    <property type="entry name" value="Beta-lactamase2"/>
    <property type="match status" value="1"/>
</dbReference>
<evidence type="ECO:0000259" key="1">
    <source>
        <dbReference type="Pfam" id="PF13354"/>
    </source>
</evidence>
<name>A0A6P1E6Q2_LENHI</name>
<evidence type="ECO:0000313" key="2">
    <source>
        <dbReference type="EMBL" id="QHB52269.1"/>
    </source>
</evidence>
<gene>
    <name evidence="2" type="ORF">GQR93_08740</name>
</gene>
<dbReference type="SUPFAM" id="SSF56601">
    <property type="entry name" value="beta-lactamase/transpeptidase-like"/>
    <property type="match status" value="1"/>
</dbReference>
<dbReference type="InterPro" id="IPR045155">
    <property type="entry name" value="Beta-lactam_cat"/>
</dbReference>
<dbReference type="GO" id="GO:0008800">
    <property type="term" value="F:beta-lactamase activity"/>
    <property type="evidence" value="ECO:0007669"/>
    <property type="project" value="InterPro"/>
</dbReference>
<organism evidence="2 3">
    <name type="scientific">Lentilactobacillus hilgardii</name>
    <name type="common">Lactobacillus hilgardii</name>
    <dbReference type="NCBI Taxonomy" id="1588"/>
    <lineage>
        <taxon>Bacteria</taxon>
        <taxon>Bacillati</taxon>
        <taxon>Bacillota</taxon>
        <taxon>Bacilli</taxon>
        <taxon>Lactobacillales</taxon>
        <taxon>Lactobacillaceae</taxon>
        <taxon>Lentilactobacillus</taxon>
    </lineage>
</organism>
<accession>A0A6P1E6Q2</accession>
<dbReference type="InterPro" id="IPR000871">
    <property type="entry name" value="Beta-lactam_class-A"/>
</dbReference>
<dbReference type="Gene3D" id="3.40.710.10">
    <property type="entry name" value="DD-peptidase/beta-lactamase superfamily"/>
    <property type="match status" value="1"/>
</dbReference>
<dbReference type="InterPro" id="IPR012338">
    <property type="entry name" value="Beta-lactam/transpept-like"/>
</dbReference>
<reference evidence="2 3" key="1">
    <citation type="submission" date="2019-12" db="EMBL/GenBank/DDBJ databases">
        <title>Lactobacillus hilgardii FLUB.</title>
        <authorList>
            <person name="Gustaw K."/>
        </authorList>
    </citation>
    <scope>NUCLEOTIDE SEQUENCE [LARGE SCALE GENOMIC DNA]</scope>
    <source>
        <strain evidence="2 3">FLUB</strain>
    </source>
</reference>
<proteinExistence type="predicted"/>
<dbReference type="PANTHER" id="PTHR35333:SF3">
    <property type="entry name" value="BETA-LACTAMASE-TYPE TRANSPEPTIDASE FOLD CONTAINING PROTEIN"/>
    <property type="match status" value="1"/>
</dbReference>
<dbReference type="EMBL" id="CP047121">
    <property type="protein sequence ID" value="QHB52269.1"/>
    <property type="molecule type" value="Genomic_DNA"/>
</dbReference>
<keyword evidence="2" id="KW-0378">Hydrolase</keyword>
<dbReference type="PANTHER" id="PTHR35333">
    <property type="entry name" value="BETA-LACTAMASE"/>
    <property type="match status" value="1"/>
</dbReference>
<protein>
    <submittedName>
        <fullName evidence="2">Serine hydrolase</fullName>
    </submittedName>
</protein>
<dbReference type="GO" id="GO:0046677">
    <property type="term" value="P:response to antibiotic"/>
    <property type="evidence" value="ECO:0007669"/>
    <property type="project" value="InterPro"/>
</dbReference>
<dbReference type="GO" id="GO:0030655">
    <property type="term" value="P:beta-lactam antibiotic catabolic process"/>
    <property type="evidence" value="ECO:0007669"/>
    <property type="project" value="InterPro"/>
</dbReference>
<evidence type="ECO:0000313" key="3">
    <source>
        <dbReference type="Proteomes" id="UP000465035"/>
    </source>
</evidence>
<dbReference type="Proteomes" id="UP000465035">
    <property type="component" value="Chromosome"/>
</dbReference>
<dbReference type="AlphaFoldDB" id="A0A6P1E6Q2"/>
<dbReference type="RefSeq" id="WP_003554411.1">
    <property type="nucleotide sequence ID" value="NZ_CABKOL010000102.1"/>
</dbReference>
<feature type="domain" description="Beta-lactamase class A catalytic" evidence="1">
    <location>
        <begin position="27"/>
        <end position="215"/>
    </location>
</feature>
<sequence>MSKDEFQLIQNLVSKAPETTGLIIKVNHEQRLAVNANKAFRSASLIKLAILNDVLDSHFDLDKEIHVRRDKLVGGAGVLQLLSERTFQLKDLLALMISVSDNSATNLVIAHIGMEHVNQYLSKMGFYKTRLNRYLMDTSALESGKDNYTTPAESQRLLEMAITNHPMTKTWFLNQQFRYKLPGDFDETGNGIQVYNKTGEGYQIDHDVAEFVYGNKLISIALLTFGSRSRMNTIRLFNDVGKLGADFISR</sequence>